<reference evidence="1" key="1">
    <citation type="submission" date="2023-02" db="EMBL/GenBank/DDBJ databases">
        <title>Description and genomic characterization of Salipiger bruguierae sp. nov., isolated from the sediment of mangrove plant Bruguiera sexangula.</title>
        <authorList>
            <person name="Long M."/>
        </authorList>
    </citation>
    <scope>NUCLEOTIDE SEQUENCE</scope>
    <source>
        <strain evidence="1">H15</strain>
    </source>
</reference>
<proteinExistence type="predicted"/>
<evidence type="ECO:0000313" key="1">
    <source>
        <dbReference type="EMBL" id="XCC94257.1"/>
    </source>
</evidence>
<dbReference type="RefSeq" id="WP_353473074.1">
    <property type="nucleotide sequence ID" value="NZ_CP123384.1"/>
</dbReference>
<dbReference type="EMBL" id="CP123384">
    <property type="protein sequence ID" value="XCC94257.1"/>
    <property type="molecule type" value="Genomic_DNA"/>
</dbReference>
<dbReference type="Pfam" id="PF07799">
    <property type="entry name" value="DUF1643"/>
    <property type="match status" value="1"/>
</dbReference>
<accession>A0AAU8AHF8</accession>
<protein>
    <submittedName>
        <fullName evidence="1">DUF1643 domain-containing protein</fullName>
    </submittedName>
</protein>
<gene>
    <name evidence="1" type="ORF">PVT71_03325</name>
</gene>
<name>A0AAU8AHF8_9RHOB</name>
<organism evidence="1">
    <name type="scientific">Alloyangia sp. H15</name>
    <dbReference type="NCBI Taxonomy" id="3029062"/>
    <lineage>
        <taxon>Bacteria</taxon>
        <taxon>Pseudomonadati</taxon>
        <taxon>Pseudomonadota</taxon>
        <taxon>Alphaproteobacteria</taxon>
        <taxon>Rhodobacterales</taxon>
        <taxon>Roseobacteraceae</taxon>
        <taxon>Alloyangia</taxon>
    </lineage>
</organism>
<dbReference type="AlphaFoldDB" id="A0AAU8AHF8"/>
<sequence>MIERRHEQNGVRSRALYSACGAYRYGLERAWGGAGGQMVLWIMLNPASADERCNDATLERCERRARAMGFGGMRVANLFAFRAGTPAKLRCAAAPVGPENDALLLRWHAQARMTLAGWGMHGAYLGRGAEIAARLEGEVHVLGLTRDGHPRHPLYLPYAAQPRPWLRGP</sequence>
<dbReference type="InterPro" id="IPR012441">
    <property type="entry name" value="DUF1643"/>
</dbReference>